<feature type="compositionally biased region" description="Basic and acidic residues" evidence="1">
    <location>
        <begin position="35"/>
        <end position="48"/>
    </location>
</feature>
<dbReference type="Pfam" id="PF13472">
    <property type="entry name" value="Lipase_GDSL_2"/>
    <property type="match status" value="1"/>
</dbReference>
<reference evidence="3" key="1">
    <citation type="submission" date="2020-01" db="EMBL/GenBank/DDBJ databases">
        <title>Identification and distribution of gene clusters putatively required for synthesis of sphingolipid metabolism inhibitors in phylogenetically diverse species of the filamentous fungus Fusarium.</title>
        <authorList>
            <person name="Kim H.-S."/>
            <person name="Busman M."/>
            <person name="Brown D.W."/>
            <person name="Divon H."/>
            <person name="Uhlig S."/>
            <person name="Proctor R.H."/>
        </authorList>
    </citation>
    <scope>NUCLEOTIDE SEQUENCE</scope>
    <source>
        <strain evidence="3">NRRL 31653</strain>
    </source>
</reference>
<evidence type="ECO:0000259" key="2">
    <source>
        <dbReference type="PROSITE" id="PS50181"/>
    </source>
</evidence>
<dbReference type="AlphaFoldDB" id="A0A9P5BB07"/>
<dbReference type="PROSITE" id="PS50181">
    <property type="entry name" value="FBOX"/>
    <property type="match status" value="1"/>
</dbReference>
<sequence>MRLLDKLKRLAARKSHEKSPPESQMPRPKPARSSDVPESRKSRDRSVKEPVGVIDRIIIPRKKRPRKKRSPQITLQNLPTELLTEITTLLAPIDRASLAFTSSWLHKLFSNTTKLNGYDRWKFLSRLEQSYMWPSEILCEICQKFHEPRKSRQTFTEKEGRRACIGNGAAHLQRLSISPYLSSEIHFDVMAAISRSYRSNPDALIPGEASVQFVSPHLNDDDELVIRLQQTVHFSRQKHVLLKSQRILFPGRNTGREPSKVIEGIETLRRAFKDSYEIGSICGHVRWTDIYPFITHPDEEFKWPQGQWSFRHSGLQEFDLPGEQLQECLWTHKGNCWLTCQARARLDSTLEGRMWTCGGCSTDYAVNIIRSETSCANYIVMTSWKDLGTCIIRHDPLWKEHMISGPHAGHRREEYGMVAGQIEKLTRGTRKRVHYFPQISTRRLREMFIDEGGCGEPKLTGQVVVDSHADGISLYGNGYAPNVIPPENRGHELHASRSSTDLDPNEFDNSTVTVDQSSELDRRAAKDFYLRVMPLGASITQGYKSSDGNGYRKWLRAQLRFRGWKVNMVGSERDGTMADSDNEGHPGWTIESVHGAWTKSKWMKSNLVLVNAGLNDCNSGGDPSKAGERTKSLVDDIFDSVPGVTVVLSTLLLNKDSSRNPCSDNISKEIRKVAAGYKGARIALADVRSVMSMDDIGPDKDHPTDDGYKMFAGVWWDAISKIEGQI</sequence>
<feature type="region of interest" description="Disordered" evidence="1">
    <location>
        <begin position="1"/>
        <end position="48"/>
    </location>
</feature>
<dbReference type="SUPFAM" id="SSF52266">
    <property type="entry name" value="SGNH hydrolase"/>
    <property type="match status" value="1"/>
</dbReference>
<dbReference type="InterPro" id="IPR036514">
    <property type="entry name" value="SGNH_hydro_sf"/>
</dbReference>
<feature type="compositionally biased region" description="Polar residues" evidence="1">
    <location>
        <begin position="496"/>
        <end position="509"/>
    </location>
</feature>
<accession>A0A9P5BB07</accession>
<proteinExistence type="predicted"/>
<dbReference type="Gene3D" id="3.40.50.1110">
    <property type="entry name" value="SGNH hydrolase"/>
    <property type="match status" value="1"/>
</dbReference>
<name>A0A9P5BB07_9HYPO</name>
<dbReference type="CDD" id="cd01833">
    <property type="entry name" value="XynB_like"/>
    <property type="match status" value="1"/>
</dbReference>
<feature type="domain" description="F-box" evidence="2">
    <location>
        <begin position="72"/>
        <end position="124"/>
    </location>
</feature>
<protein>
    <recommendedName>
        <fullName evidence="2">F-box domain-containing protein</fullName>
    </recommendedName>
</protein>
<dbReference type="GO" id="GO:0004622">
    <property type="term" value="F:phosphatidylcholine lysophospholipase activity"/>
    <property type="evidence" value="ECO:0007669"/>
    <property type="project" value="TreeGrafter"/>
</dbReference>
<dbReference type="Proteomes" id="UP000737391">
    <property type="component" value="Unassembled WGS sequence"/>
</dbReference>
<comment type="caution">
    <text evidence="3">The sequence shown here is derived from an EMBL/GenBank/DDBJ whole genome shotgun (WGS) entry which is preliminary data.</text>
</comment>
<gene>
    <name evidence="3" type="ORF">FAGAP_5700</name>
</gene>
<evidence type="ECO:0000313" key="4">
    <source>
        <dbReference type="Proteomes" id="UP000737391"/>
    </source>
</evidence>
<keyword evidence="4" id="KW-1185">Reference proteome</keyword>
<dbReference type="InterPro" id="IPR013830">
    <property type="entry name" value="SGNH_hydro"/>
</dbReference>
<dbReference type="CDD" id="cd09917">
    <property type="entry name" value="F-box_SF"/>
    <property type="match status" value="1"/>
</dbReference>
<dbReference type="EMBL" id="LUFC02000372">
    <property type="protein sequence ID" value="KAF4498108.1"/>
    <property type="molecule type" value="Genomic_DNA"/>
</dbReference>
<evidence type="ECO:0000256" key="1">
    <source>
        <dbReference type="SAM" id="MobiDB-lite"/>
    </source>
</evidence>
<dbReference type="OrthoDB" id="3766406at2759"/>
<feature type="region of interest" description="Disordered" evidence="1">
    <location>
        <begin position="486"/>
        <end position="509"/>
    </location>
</feature>
<evidence type="ECO:0000313" key="3">
    <source>
        <dbReference type="EMBL" id="KAF4498108.1"/>
    </source>
</evidence>
<dbReference type="PANTHER" id="PTHR30383:SF31">
    <property type="entry name" value="SGNH HYDROLASE-TYPE ESTERASE DOMAIN-CONTAINING PROTEIN-RELATED"/>
    <property type="match status" value="1"/>
</dbReference>
<organism evidence="3 4">
    <name type="scientific">Fusarium agapanthi</name>
    <dbReference type="NCBI Taxonomy" id="1803897"/>
    <lineage>
        <taxon>Eukaryota</taxon>
        <taxon>Fungi</taxon>
        <taxon>Dikarya</taxon>
        <taxon>Ascomycota</taxon>
        <taxon>Pezizomycotina</taxon>
        <taxon>Sordariomycetes</taxon>
        <taxon>Hypocreomycetidae</taxon>
        <taxon>Hypocreales</taxon>
        <taxon>Nectriaceae</taxon>
        <taxon>Fusarium</taxon>
        <taxon>Fusarium fujikuroi species complex</taxon>
    </lineage>
</organism>
<dbReference type="PANTHER" id="PTHR30383">
    <property type="entry name" value="THIOESTERASE 1/PROTEASE 1/LYSOPHOSPHOLIPASE L1"/>
    <property type="match status" value="1"/>
</dbReference>
<dbReference type="InterPro" id="IPR051532">
    <property type="entry name" value="Ester_Hydrolysis_Enzymes"/>
</dbReference>
<dbReference type="InterPro" id="IPR001810">
    <property type="entry name" value="F-box_dom"/>
</dbReference>